<keyword evidence="3" id="KW-1185">Reference proteome</keyword>
<name>A0A2P5EFY4_TREOI</name>
<dbReference type="OrthoDB" id="10319727at2759"/>
<protein>
    <recommendedName>
        <fullName evidence="1">RNase H type-1 domain-containing protein</fullName>
    </recommendedName>
</protein>
<comment type="caution">
    <text evidence="2">The sequence shown here is derived from an EMBL/GenBank/DDBJ whole genome shotgun (WGS) entry which is preliminary data.</text>
</comment>
<evidence type="ECO:0000313" key="2">
    <source>
        <dbReference type="EMBL" id="PON84459.1"/>
    </source>
</evidence>
<accession>A0A2P5EFY4</accession>
<dbReference type="GO" id="GO:0003676">
    <property type="term" value="F:nucleic acid binding"/>
    <property type="evidence" value="ECO:0007669"/>
    <property type="project" value="InterPro"/>
</dbReference>
<feature type="domain" description="RNase H type-1" evidence="1">
    <location>
        <begin position="14"/>
        <end position="70"/>
    </location>
</feature>
<organism evidence="2 3">
    <name type="scientific">Trema orientale</name>
    <name type="common">Charcoal tree</name>
    <name type="synonym">Celtis orientalis</name>
    <dbReference type="NCBI Taxonomy" id="63057"/>
    <lineage>
        <taxon>Eukaryota</taxon>
        <taxon>Viridiplantae</taxon>
        <taxon>Streptophyta</taxon>
        <taxon>Embryophyta</taxon>
        <taxon>Tracheophyta</taxon>
        <taxon>Spermatophyta</taxon>
        <taxon>Magnoliopsida</taxon>
        <taxon>eudicotyledons</taxon>
        <taxon>Gunneridae</taxon>
        <taxon>Pentapetalae</taxon>
        <taxon>rosids</taxon>
        <taxon>fabids</taxon>
        <taxon>Rosales</taxon>
        <taxon>Cannabaceae</taxon>
        <taxon>Trema</taxon>
    </lineage>
</organism>
<dbReference type="Proteomes" id="UP000237000">
    <property type="component" value="Unassembled WGS sequence"/>
</dbReference>
<sequence>MDLVSSIPFCCFRFGSVVHGSKGEIRVASAQGGGSRDDVKLGEALAIRRGIFVAQDAGIWPIFIESDCLKCDKLA</sequence>
<dbReference type="AlphaFoldDB" id="A0A2P5EFY4"/>
<reference evidence="3" key="1">
    <citation type="submission" date="2016-06" db="EMBL/GenBank/DDBJ databases">
        <title>Parallel loss of symbiosis genes in relatives of nitrogen-fixing non-legume Parasponia.</title>
        <authorList>
            <person name="Van Velzen R."/>
            <person name="Holmer R."/>
            <person name="Bu F."/>
            <person name="Rutten L."/>
            <person name="Van Zeijl A."/>
            <person name="Liu W."/>
            <person name="Santuari L."/>
            <person name="Cao Q."/>
            <person name="Sharma T."/>
            <person name="Shen D."/>
            <person name="Roswanjaya Y."/>
            <person name="Wardhani T."/>
            <person name="Kalhor M.S."/>
            <person name="Jansen J."/>
            <person name="Van den Hoogen J."/>
            <person name="Gungor B."/>
            <person name="Hartog M."/>
            <person name="Hontelez J."/>
            <person name="Verver J."/>
            <person name="Yang W.-C."/>
            <person name="Schijlen E."/>
            <person name="Repin R."/>
            <person name="Schilthuizen M."/>
            <person name="Schranz E."/>
            <person name="Heidstra R."/>
            <person name="Miyata K."/>
            <person name="Fedorova E."/>
            <person name="Kohlen W."/>
            <person name="Bisseling T."/>
            <person name="Smit S."/>
            <person name="Geurts R."/>
        </authorList>
    </citation>
    <scope>NUCLEOTIDE SEQUENCE [LARGE SCALE GENOMIC DNA]</scope>
    <source>
        <strain evidence="3">cv. RG33-2</strain>
    </source>
</reference>
<proteinExistence type="predicted"/>
<dbReference type="InterPro" id="IPR002156">
    <property type="entry name" value="RNaseH_domain"/>
</dbReference>
<gene>
    <name evidence="2" type="ORF">TorRG33x02_197920</name>
</gene>
<evidence type="ECO:0000259" key="1">
    <source>
        <dbReference type="Pfam" id="PF13456"/>
    </source>
</evidence>
<dbReference type="InParanoid" id="A0A2P5EFY4"/>
<evidence type="ECO:0000313" key="3">
    <source>
        <dbReference type="Proteomes" id="UP000237000"/>
    </source>
</evidence>
<dbReference type="EMBL" id="JXTC01000162">
    <property type="protein sequence ID" value="PON84459.1"/>
    <property type="molecule type" value="Genomic_DNA"/>
</dbReference>
<dbReference type="GO" id="GO:0004523">
    <property type="term" value="F:RNA-DNA hybrid ribonuclease activity"/>
    <property type="evidence" value="ECO:0007669"/>
    <property type="project" value="InterPro"/>
</dbReference>
<dbReference type="Pfam" id="PF13456">
    <property type="entry name" value="RVT_3"/>
    <property type="match status" value="1"/>
</dbReference>